<protein>
    <submittedName>
        <fullName evidence="1">Uncharacterized protein</fullName>
    </submittedName>
</protein>
<comment type="caution">
    <text evidence="1">The sequence shown here is derived from an EMBL/GenBank/DDBJ whole genome shotgun (WGS) entry which is preliminary data.</text>
</comment>
<organism evidence="1 2">
    <name type="scientific">Popillia japonica</name>
    <name type="common">Japanese beetle</name>
    <dbReference type="NCBI Taxonomy" id="7064"/>
    <lineage>
        <taxon>Eukaryota</taxon>
        <taxon>Metazoa</taxon>
        <taxon>Ecdysozoa</taxon>
        <taxon>Arthropoda</taxon>
        <taxon>Hexapoda</taxon>
        <taxon>Insecta</taxon>
        <taxon>Pterygota</taxon>
        <taxon>Neoptera</taxon>
        <taxon>Endopterygota</taxon>
        <taxon>Coleoptera</taxon>
        <taxon>Polyphaga</taxon>
        <taxon>Scarabaeiformia</taxon>
        <taxon>Scarabaeidae</taxon>
        <taxon>Rutelinae</taxon>
        <taxon>Popillia</taxon>
    </lineage>
</organism>
<name>A0AAW1NK13_POPJA</name>
<gene>
    <name evidence="1" type="ORF">QE152_g278</name>
</gene>
<evidence type="ECO:0000313" key="2">
    <source>
        <dbReference type="Proteomes" id="UP001458880"/>
    </source>
</evidence>
<proteinExistence type="predicted"/>
<dbReference type="EMBL" id="JASPKY010000002">
    <property type="protein sequence ID" value="KAK9759011.1"/>
    <property type="molecule type" value="Genomic_DNA"/>
</dbReference>
<reference evidence="1 2" key="1">
    <citation type="journal article" date="2024" name="BMC Genomics">
        <title>De novo assembly and annotation of Popillia japonica's genome with initial clues to its potential as an invasive pest.</title>
        <authorList>
            <person name="Cucini C."/>
            <person name="Boschi S."/>
            <person name="Funari R."/>
            <person name="Cardaioli E."/>
            <person name="Iannotti N."/>
            <person name="Marturano G."/>
            <person name="Paoli F."/>
            <person name="Bruttini M."/>
            <person name="Carapelli A."/>
            <person name="Frati F."/>
            <person name="Nardi F."/>
        </authorList>
    </citation>
    <scope>NUCLEOTIDE SEQUENCE [LARGE SCALE GENOMIC DNA]</scope>
    <source>
        <strain evidence="1">DMR45628</strain>
    </source>
</reference>
<sequence length="112" mass="12485">MSYRLVSIRRHIAGRLKRFGGVIRKHHQCPGHSSDGGAGSGSRARTVAVAQLGSMPRHPSHARNVINKVFSCRNSLSISADVQFHVYAIPRRVIITLLLHRGNPFSEFTYRV</sequence>
<evidence type="ECO:0000313" key="1">
    <source>
        <dbReference type="EMBL" id="KAK9759011.1"/>
    </source>
</evidence>
<keyword evidence="2" id="KW-1185">Reference proteome</keyword>
<dbReference type="Proteomes" id="UP001458880">
    <property type="component" value="Unassembled WGS sequence"/>
</dbReference>
<accession>A0AAW1NK13</accession>
<dbReference type="AlphaFoldDB" id="A0AAW1NK13"/>